<reference evidence="3" key="2">
    <citation type="submission" date="2025-09" db="UniProtKB">
        <authorList>
            <consortium name="Ensembl"/>
        </authorList>
    </citation>
    <scope>IDENTIFICATION</scope>
</reference>
<protein>
    <submittedName>
        <fullName evidence="3">tRNA-yW synthesizing protein 1 homolog (S. cerevisiae)</fullName>
    </submittedName>
</protein>
<dbReference type="Pfam" id="PF00258">
    <property type="entry name" value="Flavodoxin_1"/>
    <property type="match status" value="1"/>
</dbReference>
<dbReference type="InterPro" id="IPR008254">
    <property type="entry name" value="Flavodoxin/NO_synth"/>
</dbReference>
<dbReference type="GeneTree" id="ENSGT00510000047059"/>
<name>A0A8C8D276_ONCTS</name>
<dbReference type="SUPFAM" id="SSF52218">
    <property type="entry name" value="Flavoproteins"/>
    <property type="match status" value="1"/>
</dbReference>
<dbReference type="GO" id="GO:0010181">
    <property type="term" value="F:FMN binding"/>
    <property type="evidence" value="ECO:0007669"/>
    <property type="project" value="InterPro"/>
</dbReference>
<evidence type="ECO:0000313" key="3">
    <source>
        <dbReference type="Ensembl" id="ENSOTSP00005020220.2"/>
    </source>
</evidence>
<feature type="region of interest" description="Disordered" evidence="1">
    <location>
        <begin position="242"/>
        <end position="266"/>
    </location>
</feature>
<evidence type="ECO:0000313" key="4">
    <source>
        <dbReference type="Proteomes" id="UP000694402"/>
    </source>
</evidence>
<dbReference type="InterPro" id="IPR029039">
    <property type="entry name" value="Flavoprotein-like_sf"/>
</dbReference>
<feature type="domain" description="Flavodoxin-like" evidence="2">
    <location>
        <begin position="93"/>
        <end position="169"/>
    </location>
</feature>
<dbReference type="Gene3D" id="3.40.50.360">
    <property type="match status" value="1"/>
</dbReference>
<dbReference type="Gene3D" id="3.20.20.70">
    <property type="entry name" value="Aldolase class I"/>
    <property type="match status" value="2"/>
</dbReference>
<dbReference type="Proteomes" id="UP000694402">
    <property type="component" value="Unassembled WGS sequence"/>
</dbReference>
<evidence type="ECO:0000256" key="1">
    <source>
        <dbReference type="SAM" id="MobiDB-lite"/>
    </source>
</evidence>
<dbReference type="Ensembl" id="ENSOTST00005022008.2">
    <property type="protein sequence ID" value="ENSOTSP00005020220.2"/>
    <property type="gene ID" value="ENSOTSG00005009694.2"/>
</dbReference>
<dbReference type="AlphaFoldDB" id="A0A8C8D276"/>
<dbReference type="PANTHER" id="PTHR13930:SF0">
    <property type="entry name" value="S-ADENOSYL-L-METHIONINE-DEPENDENT TRNA 4-DEMETHYLWYOSINE SYNTHASE TYW1-RELATED"/>
    <property type="match status" value="1"/>
</dbReference>
<sequence length="543" mass="61064">MHEPVHRGYECIASYIDSLWTSIFLSVWQNRIYLHTAADVLVGIWFSLKMALKKDGYSVEKVVDVSKAQIFYGSQTGTAKCSNKLVCMFLLGVYTDGQPTENAEWFCKCLEEASTDFRYGNAYLKGLRYAVFGLGNSVYGCHYNTVSKNVDKWLWMLSGIRVLSRGDGNCNVANSHNGSVHADFLVWKTKFLSCLQALVAGQKKACSGNCKMGSSCKTRNRKKPQSSVFSYQAFPEQLSSEEELVESSSDKETAGSEENSPGSVIDVEDLGNILNGIKKAKREQSQEDGQIVKLSRLNGMMKAEEKEETRESGCDMTILYIFSSTGYKVIGSHSGGKRCRWTKRKRRCYKPSFYGVESHRCMESTLSLVCANKCDFCWSWVHHTNPVGSEWRWKMDLKRGRARRRKPKCFSPAVSHTDFSLALSHCDLSLTIPLFSFSPCLPISFLALIPVSYSSLTSSPPSLVPVTKLYVSVGAGTKGSLKKIDRLLFNDFWPRFLDSLKDLGEKQRTVYKLTLVKTWTVDKLKAYSELISPHAKRCTISHC</sequence>
<dbReference type="GO" id="GO:0031591">
    <property type="term" value="P:wybutosine biosynthetic process"/>
    <property type="evidence" value="ECO:0007669"/>
    <property type="project" value="TreeGrafter"/>
</dbReference>
<reference evidence="3" key="1">
    <citation type="submission" date="2025-08" db="UniProtKB">
        <authorList>
            <consortium name="Ensembl"/>
        </authorList>
    </citation>
    <scope>IDENTIFICATION</scope>
</reference>
<keyword evidence="4" id="KW-1185">Reference proteome</keyword>
<dbReference type="InterPro" id="IPR013785">
    <property type="entry name" value="Aldolase_TIM"/>
</dbReference>
<organism evidence="3 4">
    <name type="scientific">Oncorhynchus tshawytscha</name>
    <name type="common">Chinook salmon</name>
    <name type="synonym">Salmo tshawytscha</name>
    <dbReference type="NCBI Taxonomy" id="74940"/>
    <lineage>
        <taxon>Eukaryota</taxon>
        <taxon>Metazoa</taxon>
        <taxon>Chordata</taxon>
        <taxon>Craniata</taxon>
        <taxon>Vertebrata</taxon>
        <taxon>Euteleostomi</taxon>
        <taxon>Actinopterygii</taxon>
        <taxon>Neopterygii</taxon>
        <taxon>Teleostei</taxon>
        <taxon>Protacanthopterygii</taxon>
        <taxon>Salmoniformes</taxon>
        <taxon>Salmonidae</taxon>
        <taxon>Salmoninae</taxon>
        <taxon>Oncorhynchus</taxon>
    </lineage>
</organism>
<accession>A0A8C8D276</accession>
<dbReference type="GO" id="GO:0051539">
    <property type="term" value="F:4 iron, 4 sulfur cluster binding"/>
    <property type="evidence" value="ECO:0007669"/>
    <property type="project" value="InterPro"/>
</dbReference>
<dbReference type="InterPro" id="IPR034556">
    <property type="entry name" value="tRNA_wybutosine-synthase"/>
</dbReference>
<evidence type="ECO:0000259" key="2">
    <source>
        <dbReference type="Pfam" id="PF00258"/>
    </source>
</evidence>
<dbReference type="PANTHER" id="PTHR13930">
    <property type="entry name" value="S-ADENOSYL-L-METHIONINE-DEPENDENT TRNA 4-DEMETHYLWYOSINE SYNTHASE"/>
    <property type="match status" value="1"/>
</dbReference>
<proteinExistence type="predicted"/>